<accession>A0A6G1QBW4</accession>
<proteinExistence type="predicted"/>
<gene>
    <name evidence="1" type="ORF">EXN66_Car015323</name>
</gene>
<dbReference type="Proteomes" id="UP000503349">
    <property type="component" value="Chromosome 15"/>
</dbReference>
<protein>
    <submittedName>
        <fullName evidence="1">Uncharacterized protein</fullName>
    </submittedName>
</protein>
<reference evidence="2" key="2">
    <citation type="submission" date="2019-02" db="EMBL/GenBank/DDBJ databases">
        <title>Opniocepnalus argus Var Kimnra genome.</title>
        <authorList>
            <person name="Zhou C."/>
            <person name="Xiao S."/>
        </authorList>
    </citation>
    <scope>NUCLEOTIDE SEQUENCE [LARGE SCALE GENOMIC DNA]</scope>
</reference>
<dbReference type="AlphaFoldDB" id="A0A6G1QBW4"/>
<name>A0A6G1QBW4_CHAAH</name>
<keyword evidence="2" id="KW-1185">Reference proteome</keyword>
<organism evidence="1 2">
    <name type="scientific">Channa argus</name>
    <name type="common">Northern snakehead</name>
    <name type="synonym">Ophicephalus argus</name>
    <dbReference type="NCBI Taxonomy" id="215402"/>
    <lineage>
        <taxon>Eukaryota</taxon>
        <taxon>Metazoa</taxon>
        <taxon>Chordata</taxon>
        <taxon>Craniata</taxon>
        <taxon>Vertebrata</taxon>
        <taxon>Euteleostomi</taxon>
        <taxon>Actinopterygii</taxon>
        <taxon>Neopterygii</taxon>
        <taxon>Teleostei</taxon>
        <taxon>Neoteleostei</taxon>
        <taxon>Acanthomorphata</taxon>
        <taxon>Anabantaria</taxon>
        <taxon>Anabantiformes</taxon>
        <taxon>Channoidei</taxon>
        <taxon>Channidae</taxon>
        <taxon>Channa</taxon>
    </lineage>
</organism>
<dbReference type="EMBL" id="CM015726">
    <property type="protein sequence ID" value="KAF3699636.1"/>
    <property type="molecule type" value="Genomic_DNA"/>
</dbReference>
<sequence>MYCCTSILLYSTHTLSLTKINPAKAYRPVAHWNLTPLLNPLVPSPRLLLSI</sequence>
<evidence type="ECO:0000313" key="2">
    <source>
        <dbReference type="Proteomes" id="UP000503349"/>
    </source>
</evidence>
<evidence type="ECO:0000313" key="1">
    <source>
        <dbReference type="EMBL" id="KAF3699636.1"/>
    </source>
</evidence>
<reference evidence="1 2" key="1">
    <citation type="submission" date="2019-02" db="EMBL/GenBank/DDBJ databases">
        <title>Opniocepnalus argus genome.</title>
        <authorList>
            <person name="Zhou C."/>
            <person name="Xiao S."/>
        </authorList>
    </citation>
    <scope>NUCLEOTIDE SEQUENCE [LARGE SCALE GENOMIC DNA]</scope>
    <source>
        <strain evidence="1">OARG1902GOOAL</strain>
        <tissue evidence="1">Muscle</tissue>
    </source>
</reference>